<dbReference type="Pfam" id="PF25991">
    <property type="entry name" value="KhtT_N"/>
    <property type="match status" value="1"/>
</dbReference>
<evidence type="ECO:0000313" key="2">
    <source>
        <dbReference type="EMBL" id="AWI32535.1"/>
    </source>
</evidence>
<dbReference type="InterPro" id="IPR006037">
    <property type="entry name" value="RCK_C"/>
</dbReference>
<proteinExistence type="predicted"/>
<dbReference type="SUPFAM" id="SSF116726">
    <property type="entry name" value="TrkA C-terminal domain-like"/>
    <property type="match status" value="1"/>
</dbReference>
<dbReference type="InterPro" id="IPR036721">
    <property type="entry name" value="RCK_C_sf"/>
</dbReference>
<name>A0A2S1T1I7_9ACTN</name>
<sequence>MDVNEVLLPGVGMRYEFANREGDRMCVVARRTGDFELMVYEGADPDEARVVFRLTGEEADTLAEILGAPRIAERFADLTKEVPGLSAGQVEVRAAGPFAGRPLGETRARTRTGASIVAVVRGEEVIPSPGPAELLQAGDVLVVIGTRDGISAVEQIIQG</sequence>
<dbReference type="InterPro" id="IPR058776">
    <property type="entry name" value="KhtT-like_N"/>
</dbReference>
<dbReference type="GO" id="GO:0008324">
    <property type="term" value="F:monoatomic cation transmembrane transporter activity"/>
    <property type="evidence" value="ECO:0007669"/>
    <property type="project" value="InterPro"/>
</dbReference>
<dbReference type="GO" id="GO:0006813">
    <property type="term" value="P:potassium ion transport"/>
    <property type="evidence" value="ECO:0007669"/>
    <property type="project" value="InterPro"/>
</dbReference>
<organism evidence="2 3">
    <name type="scientific">Streptomyces tirandamycinicus</name>
    <dbReference type="NCBI Taxonomy" id="2174846"/>
    <lineage>
        <taxon>Bacteria</taxon>
        <taxon>Bacillati</taxon>
        <taxon>Actinomycetota</taxon>
        <taxon>Actinomycetes</taxon>
        <taxon>Kitasatosporales</taxon>
        <taxon>Streptomycetaceae</taxon>
        <taxon>Streptomyces</taxon>
    </lineage>
</organism>
<accession>A0A2S1T1I7</accession>
<dbReference type="PANTHER" id="PTHR30445">
    <property type="entry name" value="K(+)_H(+) ANTIPORTER SUBUNIT KHTT"/>
    <property type="match status" value="1"/>
</dbReference>
<dbReference type="PIRSF" id="PIRSF005028">
    <property type="entry name" value="KhtT"/>
    <property type="match status" value="1"/>
</dbReference>
<keyword evidence="3" id="KW-1185">Reference proteome</keyword>
<dbReference type="AlphaFoldDB" id="A0A2S1T1I7"/>
<dbReference type="PANTHER" id="PTHR30445:SF8">
    <property type="entry name" value="K(+)_H(+) ANTIPORTER SUBUNIT KHTT"/>
    <property type="match status" value="1"/>
</dbReference>
<evidence type="ECO:0000259" key="1">
    <source>
        <dbReference type="PROSITE" id="PS51202"/>
    </source>
</evidence>
<dbReference type="OrthoDB" id="5242677at2"/>
<dbReference type="PROSITE" id="PS51202">
    <property type="entry name" value="RCK_C"/>
    <property type="match status" value="1"/>
</dbReference>
<dbReference type="InterPro" id="IPR050144">
    <property type="entry name" value="AAE_transporter"/>
</dbReference>
<dbReference type="Proteomes" id="UP000244900">
    <property type="component" value="Chromosome"/>
</dbReference>
<feature type="domain" description="RCK C-terminal" evidence="1">
    <location>
        <begin position="73"/>
        <end position="159"/>
    </location>
</feature>
<dbReference type="EMBL" id="CP029188">
    <property type="protein sequence ID" value="AWI32535.1"/>
    <property type="molecule type" value="Genomic_DNA"/>
</dbReference>
<dbReference type="Pfam" id="PF02080">
    <property type="entry name" value="TrkA_C"/>
    <property type="match status" value="1"/>
</dbReference>
<dbReference type="RefSeq" id="WP_017949319.1">
    <property type="nucleotide sequence ID" value="NZ_CP029188.1"/>
</dbReference>
<reference evidence="2 3" key="1">
    <citation type="submission" date="2018-05" db="EMBL/GenBank/DDBJ databases">
        <title>Complete genome sequence of sponge-derived Streptomyces sp. HNM0039.</title>
        <authorList>
            <person name="Huang X."/>
            <person name="Zhou S."/>
        </authorList>
    </citation>
    <scope>NUCLEOTIDE SEQUENCE [LARGE SCALE GENOMIC DNA]</scope>
    <source>
        <strain evidence="2 3">HNM0039</strain>
    </source>
</reference>
<gene>
    <name evidence="2" type="ORF">DDW44_29820</name>
</gene>
<dbReference type="InterPro" id="IPR026278">
    <property type="entry name" value="KhtT"/>
</dbReference>
<dbReference type="Gene3D" id="3.30.70.1450">
    <property type="entry name" value="Regulator of K+ conductance, C-terminal domain"/>
    <property type="match status" value="1"/>
</dbReference>
<dbReference type="KEGG" id="stir:DDW44_29820"/>
<evidence type="ECO:0000313" key="3">
    <source>
        <dbReference type="Proteomes" id="UP000244900"/>
    </source>
</evidence>
<protein>
    <submittedName>
        <fullName evidence="2">Potassium transporter TrkA</fullName>
    </submittedName>
</protein>